<evidence type="ECO:0000256" key="5">
    <source>
        <dbReference type="ARBA" id="ARBA00022491"/>
    </source>
</evidence>
<organism evidence="14 15">
    <name type="scientific">Dictyobacter vulcani</name>
    <dbReference type="NCBI Taxonomy" id="2607529"/>
    <lineage>
        <taxon>Bacteria</taxon>
        <taxon>Bacillati</taxon>
        <taxon>Chloroflexota</taxon>
        <taxon>Ktedonobacteria</taxon>
        <taxon>Ktedonobacterales</taxon>
        <taxon>Dictyobacteraceae</taxon>
        <taxon>Dictyobacter</taxon>
    </lineage>
</organism>
<dbReference type="Pfam" id="PF02742">
    <property type="entry name" value="Fe_dep_repr_C"/>
    <property type="match status" value="1"/>
</dbReference>
<dbReference type="FunFam" id="1.10.60.10:FF:000004">
    <property type="entry name" value="DtxR family transcriptional regulator"/>
    <property type="match status" value="1"/>
</dbReference>
<dbReference type="InterPro" id="IPR036421">
    <property type="entry name" value="Fe_dep_repressor_sf"/>
</dbReference>
<evidence type="ECO:0000256" key="7">
    <source>
        <dbReference type="ARBA" id="ARBA00023015"/>
    </source>
</evidence>
<dbReference type="PANTHER" id="PTHR33238:SF11">
    <property type="entry name" value="TRANSCRIPTIONAL REGULATOR MNTR"/>
    <property type="match status" value="1"/>
</dbReference>
<comment type="caution">
    <text evidence="14">The sequence shown here is derived from an EMBL/GenBank/DDBJ whole genome shotgun (WGS) entry which is preliminary data.</text>
</comment>
<evidence type="ECO:0000256" key="9">
    <source>
        <dbReference type="ARBA" id="ARBA00023159"/>
    </source>
</evidence>
<dbReference type="Gene3D" id="2.30.30.90">
    <property type="match status" value="1"/>
</dbReference>
<dbReference type="SMART" id="SM00899">
    <property type="entry name" value="FeoA"/>
    <property type="match status" value="1"/>
</dbReference>
<dbReference type="SUPFAM" id="SSF50037">
    <property type="entry name" value="C-terminal domain of transcriptional repressors"/>
    <property type="match status" value="1"/>
</dbReference>
<dbReference type="PANTHER" id="PTHR33238">
    <property type="entry name" value="IRON (METAL) DEPENDENT REPRESSOR, DTXR FAMILY"/>
    <property type="match status" value="1"/>
</dbReference>
<evidence type="ECO:0000256" key="3">
    <source>
        <dbReference type="ARBA" id="ARBA00011738"/>
    </source>
</evidence>
<dbReference type="SMART" id="SM00529">
    <property type="entry name" value="HTH_DTXR"/>
    <property type="match status" value="1"/>
</dbReference>
<keyword evidence="9" id="KW-0010">Activator</keyword>
<dbReference type="InterPro" id="IPR038157">
    <property type="entry name" value="FeoA_core_dom"/>
</dbReference>
<dbReference type="InterPro" id="IPR008988">
    <property type="entry name" value="Transcriptional_repressor_C"/>
</dbReference>
<evidence type="ECO:0000256" key="4">
    <source>
        <dbReference type="ARBA" id="ARBA00022490"/>
    </source>
</evidence>
<keyword evidence="4" id="KW-0963">Cytoplasm</keyword>
<evidence type="ECO:0000256" key="12">
    <source>
        <dbReference type="ARBA" id="ARBA00032593"/>
    </source>
</evidence>
<comment type="subcellular location">
    <subcellularLocation>
        <location evidence="1">Cytoplasm</location>
    </subcellularLocation>
</comment>
<keyword evidence="5" id="KW-0678">Repressor</keyword>
<dbReference type="GO" id="GO:0005737">
    <property type="term" value="C:cytoplasm"/>
    <property type="evidence" value="ECO:0007669"/>
    <property type="project" value="UniProtKB-SubCell"/>
</dbReference>
<keyword evidence="15" id="KW-1185">Reference proteome</keyword>
<comment type="subunit">
    <text evidence="3">Homodimer.</text>
</comment>
<dbReference type="InterPro" id="IPR036390">
    <property type="entry name" value="WH_DNA-bd_sf"/>
</dbReference>
<keyword evidence="8" id="KW-0238">DNA-binding</keyword>
<comment type="similarity">
    <text evidence="2">Belongs to the DtxR/MntR family.</text>
</comment>
<dbReference type="InterPro" id="IPR022687">
    <property type="entry name" value="HTH_DTXR"/>
</dbReference>
<dbReference type="Pfam" id="PF04023">
    <property type="entry name" value="FeoA"/>
    <property type="match status" value="1"/>
</dbReference>
<dbReference type="Pfam" id="PF01325">
    <property type="entry name" value="Fe_dep_repress"/>
    <property type="match status" value="1"/>
</dbReference>
<dbReference type="EMBL" id="BKZW01000005">
    <property type="protein sequence ID" value="GER91993.1"/>
    <property type="molecule type" value="Genomic_DNA"/>
</dbReference>
<gene>
    <name evidence="14" type="ORF">KDW_61550</name>
</gene>
<name>A0A5J4KWY4_9CHLR</name>
<dbReference type="Gene3D" id="1.10.10.10">
    <property type="entry name" value="Winged helix-like DNA-binding domain superfamily/Winged helix DNA-binding domain"/>
    <property type="match status" value="1"/>
</dbReference>
<keyword evidence="11" id="KW-0464">Manganese</keyword>
<evidence type="ECO:0000256" key="2">
    <source>
        <dbReference type="ARBA" id="ARBA00007871"/>
    </source>
</evidence>
<keyword evidence="10" id="KW-0804">Transcription</keyword>
<evidence type="ECO:0000256" key="10">
    <source>
        <dbReference type="ARBA" id="ARBA00023163"/>
    </source>
</evidence>
<evidence type="ECO:0000313" key="15">
    <source>
        <dbReference type="Proteomes" id="UP000326912"/>
    </source>
</evidence>
<dbReference type="GO" id="GO:0046914">
    <property type="term" value="F:transition metal ion binding"/>
    <property type="evidence" value="ECO:0007669"/>
    <property type="project" value="InterPro"/>
</dbReference>
<dbReference type="SUPFAM" id="SSF47979">
    <property type="entry name" value="Iron-dependent repressor protein, dimerization domain"/>
    <property type="match status" value="1"/>
</dbReference>
<dbReference type="SUPFAM" id="SSF46785">
    <property type="entry name" value="Winged helix' DNA-binding domain"/>
    <property type="match status" value="1"/>
</dbReference>
<keyword evidence="7" id="KW-0805">Transcription regulation</keyword>
<dbReference type="InterPro" id="IPR036388">
    <property type="entry name" value="WH-like_DNA-bd_sf"/>
</dbReference>
<proteinExistence type="inferred from homology"/>
<accession>A0A5J4KWY4</accession>
<dbReference type="PROSITE" id="PS50944">
    <property type="entry name" value="HTH_DTXR"/>
    <property type="match status" value="1"/>
</dbReference>
<evidence type="ECO:0000313" key="14">
    <source>
        <dbReference type="EMBL" id="GER91993.1"/>
    </source>
</evidence>
<feature type="domain" description="HTH dtxR-type" evidence="13">
    <location>
        <begin position="10"/>
        <end position="71"/>
    </location>
</feature>
<keyword evidence="6" id="KW-0408">Iron</keyword>
<evidence type="ECO:0000256" key="11">
    <source>
        <dbReference type="ARBA" id="ARBA00023211"/>
    </source>
</evidence>
<evidence type="ECO:0000256" key="6">
    <source>
        <dbReference type="ARBA" id="ARBA00023004"/>
    </source>
</evidence>
<dbReference type="InterPro" id="IPR022689">
    <property type="entry name" value="Iron_dep_repressor"/>
</dbReference>
<protein>
    <recommendedName>
        <fullName evidence="12">Manganese transport regulator</fullName>
    </recommendedName>
</protein>
<reference evidence="14 15" key="1">
    <citation type="submission" date="2019-10" db="EMBL/GenBank/DDBJ databases">
        <title>Dictyobacter vulcani sp. nov., within the class Ktedonobacteria, isolated from soil of volcanic Mt. Zao.</title>
        <authorList>
            <person name="Zheng Y."/>
            <person name="Wang C.M."/>
            <person name="Sakai Y."/>
            <person name="Abe K."/>
            <person name="Yokota A."/>
            <person name="Yabe S."/>
        </authorList>
    </citation>
    <scope>NUCLEOTIDE SEQUENCE [LARGE SCALE GENOMIC DNA]</scope>
    <source>
        <strain evidence="14 15">W12</strain>
    </source>
</reference>
<dbReference type="GO" id="GO:0003700">
    <property type="term" value="F:DNA-binding transcription factor activity"/>
    <property type="evidence" value="ECO:0007669"/>
    <property type="project" value="InterPro"/>
</dbReference>
<dbReference type="InterPro" id="IPR001367">
    <property type="entry name" value="Fe_dep_repressor"/>
</dbReference>
<evidence type="ECO:0000256" key="1">
    <source>
        <dbReference type="ARBA" id="ARBA00004496"/>
    </source>
</evidence>
<dbReference type="GO" id="GO:0046983">
    <property type="term" value="F:protein dimerization activity"/>
    <property type="evidence" value="ECO:0007669"/>
    <property type="project" value="InterPro"/>
</dbReference>
<evidence type="ECO:0000259" key="13">
    <source>
        <dbReference type="PROSITE" id="PS50944"/>
    </source>
</evidence>
<dbReference type="Proteomes" id="UP000326912">
    <property type="component" value="Unassembled WGS sequence"/>
</dbReference>
<dbReference type="InterPro" id="IPR050536">
    <property type="entry name" value="DtxR_MntR_Metal-Reg"/>
</dbReference>
<dbReference type="GO" id="GO:0003677">
    <property type="term" value="F:DNA binding"/>
    <property type="evidence" value="ECO:0007669"/>
    <property type="project" value="UniProtKB-KW"/>
</dbReference>
<dbReference type="Gene3D" id="1.10.60.10">
    <property type="entry name" value="Iron dependent repressor, metal binding and dimerisation domain"/>
    <property type="match status" value="1"/>
</dbReference>
<dbReference type="InterPro" id="IPR007167">
    <property type="entry name" value="Fe-transptr_FeoA-like"/>
</dbReference>
<dbReference type="AlphaFoldDB" id="A0A5J4KWY4"/>
<evidence type="ECO:0000256" key="8">
    <source>
        <dbReference type="ARBA" id="ARBA00023125"/>
    </source>
</evidence>
<sequence length="234" mass="25984">MKVQKPIQELAPRISDCLKLIYTLQEQGQKVSTSVVSERLGVSDATATMLFKDFAVAGWVEHVPYRGVRLTPEGEQKAMEVIRHHRLLELYLARELGYSWDKVHAEADKLEHVISEEFEEKLDALLGYPTVDPHGDPIPSKDGVMVVRRGIKLAELPVGQTAQVLRVSDQNPEKLCYLGQLGLYPEASLQLLSRAPFDGPLHILVGQPPTQVEHMLGLTLAAEIIVTAPEPAEQ</sequence>